<accession>A0AAW1NC64</accession>
<reference evidence="3" key="1">
    <citation type="submission" date="2024-03" db="EMBL/GenBank/DDBJ databases">
        <title>WGS assembly of Saponaria officinalis var. Norfolk2.</title>
        <authorList>
            <person name="Jenkins J."/>
            <person name="Shu S."/>
            <person name="Grimwood J."/>
            <person name="Barry K."/>
            <person name="Goodstein D."/>
            <person name="Schmutz J."/>
            <person name="Leebens-Mack J."/>
            <person name="Osbourn A."/>
        </authorList>
    </citation>
    <scope>NUCLEOTIDE SEQUENCE [LARGE SCALE GENOMIC DNA]</scope>
    <source>
        <strain evidence="3">JIC</strain>
    </source>
</reference>
<dbReference type="InterPro" id="IPR036312">
    <property type="entry name" value="Bifun_inhib/LTP/seed_sf"/>
</dbReference>
<evidence type="ECO:0000256" key="1">
    <source>
        <dbReference type="ARBA" id="ARBA00009748"/>
    </source>
</evidence>
<dbReference type="PRINTS" id="PR00382">
    <property type="entry name" value="LIPIDTRNSFER"/>
</dbReference>
<keyword evidence="2" id="KW-0732">Signal</keyword>
<dbReference type="Proteomes" id="UP001443914">
    <property type="component" value="Unassembled WGS sequence"/>
</dbReference>
<comment type="similarity">
    <text evidence="1">Belongs to the plant LTP family.</text>
</comment>
<evidence type="ECO:0000256" key="2">
    <source>
        <dbReference type="SAM" id="SignalP"/>
    </source>
</evidence>
<gene>
    <name evidence="3" type="ORF">RND81_01G025000</name>
</gene>
<dbReference type="SUPFAM" id="SSF47699">
    <property type="entry name" value="Bifunctional inhibitor/lipid-transfer protein/seed storage 2S albumin"/>
    <property type="match status" value="1"/>
</dbReference>
<dbReference type="AlphaFoldDB" id="A0AAW1NC64"/>
<feature type="chain" id="PRO_5043620824" description="Non-specific lipid-transfer protein" evidence="2">
    <location>
        <begin position="28"/>
        <end position="115"/>
    </location>
</feature>
<dbReference type="InterPro" id="IPR000528">
    <property type="entry name" value="Plant_nsLTP"/>
</dbReference>
<proteinExistence type="inferred from homology"/>
<sequence length="115" mass="12286">MGSSIVMKSISLIFAFMVMVALPCVEAAIDCNMTCSSVVALANMATTPSDKEVVCQCVQSMLDQVYALSIVNAVALPNQCGADLPYTMSATADCTAVFVINIIFSWKNFLNTDLK</sequence>
<dbReference type="EMBL" id="JBDFQZ010000001">
    <property type="protein sequence ID" value="KAK9755437.1"/>
    <property type="molecule type" value="Genomic_DNA"/>
</dbReference>
<dbReference type="GO" id="GO:0006869">
    <property type="term" value="P:lipid transport"/>
    <property type="evidence" value="ECO:0007669"/>
    <property type="project" value="InterPro"/>
</dbReference>
<evidence type="ECO:0000313" key="4">
    <source>
        <dbReference type="Proteomes" id="UP001443914"/>
    </source>
</evidence>
<dbReference type="GO" id="GO:0008289">
    <property type="term" value="F:lipid binding"/>
    <property type="evidence" value="ECO:0007669"/>
    <property type="project" value="InterPro"/>
</dbReference>
<keyword evidence="4" id="KW-1185">Reference proteome</keyword>
<comment type="caution">
    <text evidence="3">The sequence shown here is derived from an EMBL/GenBank/DDBJ whole genome shotgun (WGS) entry which is preliminary data.</text>
</comment>
<organism evidence="3 4">
    <name type="scientific">Saponaria officinalis</name>
    <name type="common">Common soapwort</name>
    <name type="synonym">Lychnis saponaria</name>
    <dbReference type="NCBI Taxonomy" id="3572"/>
    <lineage>
        <taxon>Eukaryota</taxon>
        <taxon>Viridiplantae</taxon>
        <taxon>Streptophyta</taxon>
        <taxon>Embryophyta</taxon>
        <taxon>Tracheophyta</taxon>
        <taxon>Spermatophyta</taxon>
        <taxon>Magnoliopsida</taxon>
        <taxon>eudicotyledons</taxon>
        <taxon>Gunneridae</taxon>
        <taxon>Pentapetalae</taxon>
        <taxon>Caryophyllales</taxon>
        <taxon>Caryophyllaceae</taxon>
        <taxon>Caryophylleae</taxon>
        <taxon>Saponaria</taxon>
    </lineage>
</organism>
<feature type="signal peptide" evidence="2">
    <location>
        <begin position="1"/>
        <end position="27"/>
    </location>
</feature>
<protein>
    <recommendedName>
        <fullName evidence="5">Non-specific lipid-transfer protein</fullName>
    </recommendedName>
</protein>
<dbReference type="Gene3D" id="1.10.110.10">
    <property type="entry name" value="Plant lipid-transfer and hydrophobic proteins"/>
    <property type="match status" value="1"/>
</dbReference>
<evidence type="ECO:0000313" key="3">
    <source>
        <dbReference type="EMBL" id="KAK9755437.1"/>
    </source>
</evidence>
<evidence type="ECO:0008006" key="5">
    <source>
        <dbReference type="Google" id="ProtNLM"/>
    </source>
</evidence>
<name>A0AAW1NC64_SAPOF</name>